<dbReference type="Proteomes" id="UP000075881">
    <property type="component" value="Unassembled WGS sequence"/>
</dbReference>
<reference evidence="2" key="1">
    <citation type="submission" date="2013-03" db="EMBL/GenBank/DDBJ databases">
        <title>The Genome Sequence of Anopheles christyi ACHKN1017.</title>
        <authorList>
            <consortium name="The Broad Institute Genomics Platform"/>
            <person name="Neafsey D.E."/>
            <person name="Besansky N."/>
            <person name="Walker B."/>
            <person name="Young S.K."/>
            <person name="Zeng Q."/>
            <person name="Gargeya S."/>
            <person name="Fitzgerald M."/>
            <person name="Haas B."/>
            <person name="Abouelleil A."/>
            <person name="Allen A.W."/>
            <person name="Alvarado L."/>
            <person name="Arachchi H.M."/>
            <person name="Berlin A.M."/>
            <person name="Chapman S.B."/>
            <person name="Gainer-Dewar J."/>
            <person name="Goldberg J."/>
            <person name="Griggs A."/>
            <person name="Gujja S."/>
            <person name="Hansen M."/>
            <person name="Howarth C."/>
            <person name="Imamovic A."/>
            <person name="Ireland A."/>
            <person name="Larimer J."/>
            <person name="McCowan C."/>
            <person name="Murphy C."/>
            <person name="Pearson M."/>
            <person name="Poon T.W."/>
            <person name="Priest M."/>
            <person name="Roberts A."/>
            <person name="Saif S."/>
            <person name="Shea T."/>
            <person name="Sisk P."/>
            <person name="Sykes S."/>
            <person name="Wortman J."/>
            <person name="Nusbaum C."/>
            <person name="Birren B."/>
        </authorList>
    </citation>
    <scope>NUCLEOTIDE SEQUENCE [LARGE SCALE GENOMIC DNA]</scope>
    <source>
        <strain evidence="2">ACHKN1017</strain>
    </source>
</reference>
<dbReference type="AlphaFoldDB" id="A0A182KI90"/>
<accession>A0A182KI90</accession>
<evidence type="ECO:0000313" key="2">
    <source>
        <dbReference type="Proteomes" id="UP000075881"/>
    </source>
</evidence>
<dbReference type="EnsemblMetazoa" id="ACHR014180-RA">
    <property type="protein sequence ID" value="ACHR014180-PA"/>
    <property type="gene ID" value="ACHR014180"/>
</dbReference>
<sequence length="170" mass="19005">MPASQQKAHTTARARMYNKFLTVRLLVAGTGTWTTELLRLAATRIRNQQCSVVLRQDVLQFLARRLIDVLLVERDQRLRDSLADGVDLGNMTTTVHPDADINTGELFLAEQQQRLLQLVAQDLRFDLVEWATVHTQQSLSALAVSNGGGGFLASEDLDCVNFLLACFRHV</sequence>
<organism evidence="1 2">
    <name type="scientific">Anopheles christyi</name>
    <dbReference type="NCBI Taxonomy" id="43041"/>
    <lineage>
        <taxon>Eukaryota</taxon>
        <taxon>Metazoa</taxon>
        <taxon>Ecdysozoa</taxon>
        <taxon>Arthropoda</taxon>
        <taxon>Hexapoda</taxon>
        <taxon>Insecta</taxon>
        <taxon>Pterygota</taxon>
        <taxon>Neoptera</taxon>
        <taxon>Endopterygota</taxon>
        <taxon>Diptera</taxon>
        <taxon>Nematocera</taxon>
        <taxon>Culicoidea</taxon>
        <taxon>Culicidae</taxon>
        <taxon>Anophelinae</taxon>
        <taxon>Anopheles</taxon>
    </lineage>
</organism>
<protein>
    <submittedName>
        <fullName evidence="1">Uncharacterized protein</fullName>
    </submittedName>
</protein>
<evidence type="ECO:0000313" key="1">
    <source>
        <dbReference type="EnsemblMetazoa" id="ACHR014180-PA"/>
    </source>
</evidence>
<name>A0A182KI90_9DIPT</name>
<keyword evidence="2" id="KW-1185">Reference proteome</keyword>
<dbReference type="VEuPathDB" id="VectorBase:ACHR014180"/>
<proteinExistence type="predicted"/>
<reference evidence="1" key="2">
    <citation type="submission" date="2020-05" db="UniProtKB">
        <authorList>
            <consortium name="EnsemblMetazoa"/>
        </authorList>
    </citation>
    <scope>IDENTIFICATION</scope>
    <source>
        <strain evidence="1">ACHKN1017</strain>
    </source>
</reference>